<dbReference type="Proteomes" id="UP000243975">
    <property type="component" value="Unassembled WGS sequence"/>
</dbReference>
<protein>
    <submittedName>
        <fullName evidence="1">Uncharacterized protein</fullName>
    </submittedName>
</protein>
<evidence type="ECO:0000313" key="2">
    <source>
        <dbReference type="Proteomes" id="UP000243975"/>
    </source>
</evidence>
<dbReference type="Gramene" id="KVI06143">
    <property type="protein sequence ID" value="KVI06143"/>
    <property type="gene ID" value="Ccrd_015495"/>
</dbReference>
<gene>
    <name evidence="1" type="ORF">Ccrd_015495</name>
</gene>
<comment type="caution">
    <text evidence="1">The sequence shown here is derived from an EMBL/GenBank/DDBJ whole genome shotgun (WGS) entry which is preliminary data.</text>
</comment>
<proteinExistence type="predicted"/>
<organism evidence="1 2">
    <name type="scientific">Cynara cardunculus var. scolymus</name>
    <name type="common">Globe artichoke</name>
    <name type="synonym">Cynara scolymus</name>
    <dbReference type="NCBI Taxonomy" id="59895"/>
    <lineage>
        <taxon>Eukaryota</taxon>
        <taxon>Viridiplantae</taxon>
        <taxon>Streptophyta</taxon>
        <taxon>Embryophyta</taxon>
        <taxon>Tracheophyta</taxon>
        <taxon>Spermatophyta</taxon>
        <taxon>Magnoliopsida</taxon>
        <taxon>eudicotyledons</taxon>
        <taxon>Gunneridae</taxon>
        <taxon>Pentapetalae</taxon>
        <taxon>asterids</taxon>
        <taxon>campanulids</taxon>
        <taxon>Asterales</taxon>
        <taxon>Asteraceae</taxon>
        <taxon>Carduoideae</taxon>
        <taxon>Cardueae</taxon>
        <taxon>Carduinae</taxon>
        <taxon>Cynara</taxon>
    </lineage>
</organism>
<sequence length="106" mass="11309">MKSRTRCIIRKMELTCVLIMVDTKRSTSRSSWIANNLACAAAAPRAVAVVALIRSGKASAAEAATCGPTTAEMRKKRGRRSGLTGAAGDGVEFEFEAMIVGGKEWF</sequence>
<keyword evidence="2" id="KW-1185">Reference proteome</keyword>
<name>A0A103YBN9_CYNCS</name>
<evidence type="ECO:0000313" key="1">
    <source>
        <dbReference type="EMBL" id="KVI06143.1"/>
    </source>
</evidence>
<dbReference type="AlphaFoldDB" id="A0A103YBN9"/>
<accession>A0A103YBN9</accession>
<dbReference type="EMBL" id="LEKV01001847">
    <property type="protein sequence ID" value="KVI06143.1"/>
    <property type="molecule type" value="Genomic_DNA"/>
</dbReference>
<reference evidence="1 2" key="1">
    <citation type="journal article" date="2016" name="Sci. Rep.">
        <title>The genome sequence of the outbreeding globe artichoke constructed de novo incorporating a phase-aware low-pass sequencing strategy of F1 progeny.</title>
        <authorList>
            <person name="Scaglione D."/>
            <person name="Reyes-Chin-Wo S."/>
            <person name="Acquadro A."/>
            <person name="Froenicke L."/>
            <person name="Portis E."/>
            <person name="Beitel C."/>
            <person name="Tirone M."/>
            <person name="Mauro R."/>
            <person name="Lo Monaco A."/>
            <person name="Mauromicale G."/>
            <person name="Faccioli P."/>
            <person name="Cattivelli L."/>
            <person name="Rieseberg L."/>
            <person name="Michelmore R."/>
            <person name="Lanteri S."/>
        </authorList>
    </citation>
    <scope>NUCLEOTIDE SEQUENCE [LARGE SCALE GENOMIC DNA]</scope>
    <source>
        <strain evidence="1">2C</strain>
    </source>
</reference>